<reference evidence="1 4" key="2">
    <citation type="submission" date="2020-08" db="EMBL/GenBank/DDBJ databases">
        <title>Sequencing the genomes of 1000 actinobacteria strains.</title>
        <authorList>
            <person name="Klenk H.-P."/>
        </authorList>
    </citation>
    <scope>NUCLEOTIDE SEQUENCE [LARGE SCALE GENOMIC DNA]</scope>
    <source>
        <strain evidence="1 4">DSM 15626</strain>
    </source>
</reference>
<keyword evidence="3" id="KW-1185">Reference proteome</keyword>
<organism evidence="2 3">
    <name type="scientific">Kribbella sandramycini</name>
    <dbReference type="NCBI Taxonomy" id="60450"/>
    <lineage>
        <taxon>Bacteria</taxon>
        <taxon>Bacillati</taxon>
        <taxon>Actinomycetota</taxon>
        <taxon>Actinomycetes</taxon>
        <taxon>Propionibacteriales</taxon>
        <taxon>Kribbellaceae</taxon>
        <taxon>Kribbella</taxon>
    </lineage>
</organism>
<dbReference type="EMBL" id="JACHKF010000001">
    <property type="protein sequence ID" value="MBB6564418.1"/>
    <property type="molecule type" value="Genomic_DNA"/>
</dbReference>
<gene>
    <name evidence="1" type="ORF">HNR71_000055</name>
    <name evidence="2" type="ORF">HPO96_37105</name>
</gene>
<evidence type="ECO:0000313" key="4">
    <source>
        <dbReference type="Proteomes" id="UP000553957"/>
    </source>
</evidence>
<reference evidence="2 3" key="1">
    <citation type="submission" date="2020-05" db="EMBL/GenBank/DDBJ databases">
        <title>Genome sequence of Kribbella sandramycini ATCC 39419.</title>
        <authorList>
            <person name="Maclea K.S."/>
            <person name="Fair J.L."/>
        </authorList>
    </citation>
    <scope>NUCLEOTIDE SEQUENCE [LARGE SCALE GENOMIC DNA]</scope>
    <source>
        <strain evidence="2 3">ATCC 39419</strain>
    </source>
</reference>
<evidence type="ECO:0000313" key="3">
    <source>
        <dbReference type="Proteomes" id="UP000534306"/>
    </source>
</evidence>
<name>A0A7Y4L7L5_9ACTN</name>
<dbReference type="RefSeq" id="WP_171679177.1">
    <property type="nucleotide sequence ID" value="NZ_BAAAGT010000022.1"/>
</dbReference>
<proteinExistence type="predicted"/>
<dbReference type="Proteomes" id="UP000553957">
    <property type="component" value="Unassembled WGS sequence"/>
</dbReference>
<comment type="caution">
    <text evidence="2">The sequence shown here is derived from an EMBL/GenBank/DDBJ whole genome shotgun (WGS) entry which is preliminary data.</text>
</comment>
<dbReference type="AlphaFoldDB" id="A0A7Y4L7L5"/>
<dbReference type="EMBL" id="JABJRC010000018">
    <property type="protein sequence ID" value="NOL45879.1"/>
    <property type="molecule type" value="Genomic_DNA"/>
</dbReference>
<accession>A0A7Y4L7L5</accession>
<dbReference type="Proteomes" id="UP000534306">
    <property type="component" value="Unassembled WGS sequence"/>
</dbReference>
<evidence type="ECO:0000313" key="1">
    <source>
        <dbReference type="EMBL" id="MBB6564418.1"/>
    </source>
</evidence>
<protein>
    <submittedName>
        <fullName evidence="2">Uncharacterized protein</fullName>
    </submittedName>
</protein>
<evidence type="ECO:0000313" key="2">
    <source>
        <dbReference type="EMBL" id="NOL45879.1"/>
    </source>
</evidence>
<sequence length="96" mass="10547">MKRSEVYKGVDIIIARTYDEAADARTALAAAGIRVDQCFSPGATRDLQGMRVRRIYVAPGVPDEAPVLLHAIRSMLAMRSPNVYTDAAVIFLEKPQ</sequence>